<evidence type="ECO:0000313" key="2">
    <source>
        <dbReference type="Proteomes" id="UP000315349"/>
    </source>
</evidence>
<dbReference type="AlphaFoldDB" id="A0A518GT67"/>
<sequence length="37" mass="4265">MVVEKSLDEISRLSEFEELESDFLLSRDGTSRQAAFE</sequence>
<keyword evidence="2" id="KW-1185">Reference proteome</keyword>
<dbReference type="KEGG" id="peh:Spb1_37040"/>
<organism evidence="1 2">
    <name type="scientific">Planctopirus ephydatiae</name>
    <dbReference type="NCBI Taxonomy" id="2528019"/>
    <lineage>
        <taxon>Bacteria</taxon>
        <taxon>Pseudomonadati</taxon>
        <taxon>Planctomycetota</taxon>
        <taxon>Planctomycetia</taxon>
        <taxon>Planctomycetales</taxon>
        <taxon>Planctomycetaceae</taxon>
        <taxon>Planctopirus</taxon>
    </lineage>
</organism>
<evidence type="ECO:0000313" key="1">
    <source>
        <dbReference type="EMBL" id="QDV31759.1"/>
    </source>
</evidence>
<dbReference type="EMBL" id="CP036299">
    <property type="protein sequence ID" value="QDV31759.1"/>
    <property type="molecule type" value="Genomic_DNA"/>
</dbReference>
<protein>
    <submittedName>
        <fullName evidence="1">Uncharacterized protein</fullName>
    </submittedName>
</protein>
<proteinExistence type="predicted"/>
<accession>A0A518GT67</accession>
<name>A0A518GT67_9PLAN</name>
<gene>
    <name evidence="1" type="ORF">Spb1_37040</name>
</gene>
<dbReference type="Proteomes" id="UP000315349">
    <property type="component" value="Chromosome"/>
</dbReference>
<reference evidence="1 2" key="1">
    <citation type="submission" date="2019-02" db="EMBL/GenBank/DDBJ databases">
        <title>Deep-cultivation of Planctomycetes and their phenomic and genomic characterization uncovers novel biology.</title>
        <authorList>
            <person name="Wiegand S."/>
            <person name="Jogler M."/>
            <person name="Boedeker C."/>
            <person name="Pinto D."/>
            <person name="Vollmers J."/>
            <person name="Rivas-Marin E."/>
            <person name="Kohn T."/>
            <person name="Peeters S.H."/>
            <person name="Heuer A."/>
            <person name="Rast P."/>
            <person name="Oberbeckmann S."/>
            <person name="Bunk B."/>
            <person name="Jeske O."/>
            <person name="Meyerdierks A."/>
            <person name="Storesund J.E."/>
            <person name="Kallscheuer N."/>
            <person name="Luecker S."/>
            <person name="Lage O.M."/>
            <person name="Pohl T."/>
            <person name="Merkel B.J."/>
            <person name="Hornburger P."/>
            <person name="Mueller R.-W."/>
            <person name="Bruemmer F."/>
            <person name="Labrenz M."/>
            <person name="Spormann A.M."/>
            <person name="Op den Camp H."/>
            <person name="Overmann J."/>
            <person name="Amann R."/>
            <person name="Jetten M.S.M."/>
            <person name="Mascher T."/>
            <person name="Medema M.H."/>
            <person name="Devos D.P."/>
            <person name="Kaster A.-K."/>
            <person name="Ovreas L."/>
            <person name="Rohde M."/>
            <person name="Galperin M.Y."/>
            <person name="Jogler C."/>
        </authorList>
    </citation>
    <scope>NUCLEOTIDE SEQUENCE [LARGE SCALE GENOMIC DNA]</scope>
    <source>
        <strain evidence="1 2">Spb1</strain>
    </source>
</reference>